<evidence type="ECO:0000256" key="6">
    <source>
        <dbReference type="ARBA" id="ARBA00022679"/>
    </source>
</evidence>
<keyword evidence="12" id="KW-0902">Two-component regulatory system</keyword>
<keyword evidence="4" id="KW-1003">Cell membrane</keyword>
<keyword evidence="7 14" id="KW-0812">Transmembrane</keyword>
<dbReference type="Pfam" id="PF00672">
    <property type="entry name" value="HAMP"/>
    <property type="match status" value="1"/>
</dbReference>
<evidence type="ECO:0000313" key="18">
    <source>
        <dbReference type="Proteomes" id="UP000250369"/>
    </source>
</evidence>
<evidence type="ECO:0000256" key="14">
    <source>
        <dbReference type="SAM" id="Phobius"/>
    </source>
</evidence>
<dbReference type="InterPro" id="IPR005467">
    <property type="entry name" value="His_kinase_dom"/>
</dbReference>
<dbReference type="InterPro" id="IPR003594">
    <property type="entry name" value="HATPase_dom"/>
</dbReference>
<dbReference type="SMART" id="SM00387">
    <property type="entry name" value="HATPase_c"/>
    <property type="match status" value="1"/>
</dbReference>
<keyword evidence="10" id="KW-0067">ATP-binding</keyword>
<dbReference type="InterPro" id="IPR010559">
    <property type="entry name" value="Sig_transdc_His_kin_internal"/>
</dbReference>
<evidence type="ECO:0000256" key="5">
    <source>
        <dbReference type="ARBA" id="ARBA00022553"/>
    </source>
</evidence>
<feature type="domain" description="HAMP" evidence="16">
    <location>
        <begin position="359"/>
        <end position="411"/>
    </location>
</feature>
<dbReference type="Pfam" id="PF02743">
    <property type="entry name" value="dCache_1"/>
    <property type="match status" value="1"/>
</dbReference>
<feature type="transmembrane region" description="Helical" evidence="14">
    <location>
        <begin position="339"/>
        <end position="361"/>
    </location>
</feature>
<comment type="catalytic activity">
    <reaction evidence="1">
        <text>ATP + protein L-histidine = ADP + protein N-phospho-L-histidine.</text>
        <dbReference type="EC" id="2.7.13.3"/>
    </reaction>
</comment>
<organism evidence="17 18">
    <name type="scientific">Paenibacillus contaminans</name>
    <dbReference type="NCBI Taxonomy" id="450362"/>
    <lineage>
        <taxon>Bacteria</taxon>
        <taxon>Bacillati</taxon>
        <taxon>Bacillota</taxon>
        <taxon>Bacilli</taxon>
        <taxon>Bacillales</taxon>
        <taxon>Paenibacillaceae</taxon>
        <taxon>Paenibacillus</taxon>
    </lineage>
</organism>
<dbReference type="AlphaFoldDB" id="A0A329MGV7"/>
<keyword evidence="6" id="KW-0808">Transferase</keyword>
<reference evidence="17 18" key="1">
    <citation type="journal article" date="2009" name="Int. J. Syst. Evol. Microbiol.">
        <title>Paenibacillus contaminans sp. nov., isolated from a contaminated laboratory plate.</title>
        <authorList>
            <person name="Chou J.H."/>
            <person name="Lee J.H."/>
            <person name="Lin M.C."/>
            <person name="Chang P.S."/>
            <person name="Arun A.B."/>
            <person name="Young C.C."/>
            <person name="Chen W.M."/>
        </authorList>
    </citation>
    <scope>NUCLEOTIDE SEQUENCE [LARGE SCALE GENOMIC DNA]</scope>
    <source>
        <strain evidence="17 18">CKOBP-6</strain>
    </source>
</reference>
<keyword evidence="8" id="KW-0547">Nucleotide-binding</keyword>
<dbReference type="Proteomes" id="UP000250369">
    <property type="component" value="Unassembled WGS sequence"/>
</dbReference>
<dbReference type="InterPro" id="IPR036890">
    <property type="entry name" value="HATPase_C_sf"/>
</dbReference>
<dbReference type="GO" id="GO:0005524">
    <property type="term" value="F:ATP binding"/>
    <property type="evidence" value="ECO:0007669"/>
    <property type="project" value="UniProtKB-KW"/>
</dbReference>
<dbReference type="PANTHER" id="PTHR34220:SF7">
    <property type="entry name" value="SENSOR HISTIDINE KINASE YPDA"/>
    <property type="match status" value="1"/>
</dbReference>
<dbReference type="SUPFAM" id="SSF55874">
    <property type="entry name" value="ATPase domain of HSP90 chaperone/DNA topoisomerase II/histidine kinase"/>
    <property type="match status" value="1"/>
</dbReference>
<evidence type="ECO:0000259" key="16">
    <source>
        <dbReference type="PROSITE" id="PS50885"/>
    </source>
</evidence>
<dbReference type="Pfam" id="PF02518">
    <property type="entry name" value="HATPase_c"/>
    <property type="match status" value="1"/>
</dbReference>
<feature type="domain" description="Histidine kinase" evidence="15">
    <location>
        <begin position="521"/>
        <end position="625"/>
    </location>
</feature>
<keyword evidence="11 14" id="KW-1133">Transmembrane helix</keyword>
<accession>A0A329MGV7</accession>
<feature type="transmembrane region" description="Helical" evidence="14">
    <location>
        <begin position="54"/>
        <end position="74"/>
    </location>
</feature>
<protein>
    <recommendedName>
        <fullName evidence="3">histidine kinase</fullName>
        <ecNumber evidence="3">2.7.13.3</ecNumber>
    </recommendedName>
</protein>
<evidence type="ECO:0000256" key="7">
    <source>
        <dbReference type="ARBA" id="ARBA00022692"/>
    </source>
</evidence>
<comment type="subcellular location">
    <subcellularLocation>
        <location evidence="2">Cell membrane</location>
        <topology evidence="2">Multi-pass membrane protein</topology>
    </subcellularLocation>
</comment>
<evidence type="ECO:0000256" key="9">
    <source>
        <dbReference type="ARBA" id="ARBA00022777"/>
    </source>
</evidence>
<name>A0A329MGV7_9BACL</name>
<keyword evidence="18" id="KW-1185">Reference proteome</keyword>
<dbReference type="CDD" id="cd06225">
    <property type="entry name" value="HAMP"/>
    <property type="match status" value="1"/>
</dbReference>
<keyword evidence="5" id="KW-0597">Phosphoprotein</keyword>
<gene>
    <name evidence="17" type="ORF">DQG23_21610</name>
</gene>
<sequence length="631" mass="71434">MDMERKVYFSPSVLSYHREFGSPEHRRLVSSAMKGNLRGKLLEKYYSLSINKKIVFSFIVAFSVLLALLALLTYKISSSILIQKAVENTEQNLRLVSEKLDLILDNAENYSKIVITDNTVQDVLSKPLTDDPLINYQRYIAVQDSLKGIADTKTFINAVIIYDRLGRIYDSGSLEGVEDVSRAYFDKFAGSAYGLEWADTSASNYWQGTSKYDVIKLFQKFNSDRVGQTLGLVELTIMESYIADQYRNIDIGKNGSIFIVNKRGLISSNTDKRELYKSVADQPYFFWVTAHEGGEQFRDASGRELLVVSRYFPRLDWTIVGTVPIREIMKDNDILTQRFLALGIVFVLTGVILSFVIATSITKPLNKIKATVKNVQEGNLDVWLDLKSRDEIGALAREFNKMVDRTKTLMSSMVEEQKRKREFELAALQAQINPHFLYNTLESICALADLKRNADIVAVVNRLASFYRGVLSKGNAIIPMEDEIHITRTYLEILKVRYGAQLDYSFDIEMNVYRCQTVKLLLQPIVENSVYHGLKNKRGKGLISVRAALDGEILKIVVEDNGVGMKPETLEGIFKPLLDQGRQRSFGLKSTDERIKLYFGMEYGLSVSSEYGAGTTVTVKLPAIRMQEGTE</sequence>
<evidence type="ECO:0000256" key="11">
    <source>
        <dbReference type="ARBA" id="ARBA00022989"/>
    </source>
</evidence>
<dbReference type="EMBL" id="QMFB01000013">
    <property type="protein sequence ID" value="RAV19139.1"/>
    <property type="molecule type" value="Genomic_DNA"/>
</dbReference>
<dbReference type="InterPro" id="IPR003660">
    <property type="entry name" value="HAMP_dom"/>
</dbReference>
<dbReference type="SMART" id="SM00304">
    <property type="entry name" value="HAMP"/>
    <property type="match status" value="1"/>
</dbReference>
<evidence type="ECO:0000256" key="4">
    <source>
        <dbReference type="ARBA" id="ARBA00022475"/>
    </source>
</evidence>
<dbReference type="SUPFAM" id="SSF158472">
    <property type="entry name" value="HAMP domain-like"/>
    <property type="match status" value="1"/>
</dbReference>
<dbReference type="Pfam" id="PF06580">
    <property type="entry name" value="His_kinase"/>
    <property type="match status" value="1"/>
</dbReference>
<dbReference type="PANTHER" id="PTHR34220">
    <property type="entry name" value="SENSOR HISTIDINE KINASE YPDA"/>
    <property type="match status" value="1"/>
</dbReference>
<evidence type="ECO:0000259" key="15">
    <source>
        <dbReference type="PROSITE" id="PS50109"/>
    </source>
</evidence>
<dbReference type="GO" id="GO:0000155">
    <property type="term" value="F:phosphorelay sensor kinase activity"/>
    <property type="evidence" value="ECO:0007669"/>
    <property type="project" value="InterPro"/>
</dbReference>
<dbReference type="Gene3D" id="3.30.565.10">
    <property type="entry name" value="Histidine kinase-like ATPase, C-terminal domain"/>
    <property type="match status" value="1"/>
</dbReference>
<evidence type="ECO:0000256" key="8">
    <source>
        <dbReference type="ARBA" id="ARBA00022741"/>
    </source>
</evidence>
<comment type="caution">
    <text evidence="17">The sequence shown here is derived from an EMBL/GenBank/DDBJ whole genome shotgun (WGS) entry which is preliminary data.</text>
</comment>
<evidence type="ECO:0000256" key="2">
    <source>
        <dbReference type="ARBA" id="ARBA00004651"/>
    </source>
</evidence>
<evidence type="ECO:0000256" key="3">
    <source>
        <dbReference type="ARBA" id="ARBA00012438"/>
    </source>
</evidence>
<evidence type="ECO:0000256" key="12">
    <source>
        <dbReference type="ARBA" id="ARBA00023012"/>
    </source>
</evidence>
<dbReference type="InterPro" id="IPR033479">
    <property type="entry name" value="dCache_1"/>
</dbReference>
<dbReference type="GO" id="GO:0005886">
    <property type="term" value="C:plasma membrane"/>
    <property type="evidence" value="ECO:0007669"/>
    <property type="project" value="UniProtKB-SubCell"/>
</dbReference>
<proteinExistence type="predicted"/>
<dbReference type="Gene3D" id="6.10.340.10">
    <property type="match status" value="1"/>
</dbReference>
<keyword evidence="13 14" id="KW-0472">Membrane</keyword>
<dbReference type="PROSITE" id="PS50109">
    <property type="entry name" value="HIS_KIN"/>
    <property type="match status" value="1"/>
</dbReference>
<dbReference type="InterPro" id="IPR050640">
    <property type="entry name" value="Bact_2-comp_sensor_kinase"/>
</dbReference>
<dbReference type="EC" id="2.7.13.3" evidence="3"/>
<evidence type="ECO:0000256" key="13">
    <source>
        <dbReference type="ARBA" id="ARBA00023136"/>
    </source>
</evidence>
<evidence type="ECO:0000313" key="17">
    <source>
        <dbReference type="EMBL" id="RAV19139.1"/>
    </source>
</evidence>
<dbReference type="CDD" id="cd18774">
    <property type="entry name" value="PDC2_HK_sensor"/>
    <property type="match status" value="1"/>
</dbReference>
<dbReference type="Gene3D" id="3.30.450.20">
    <property type="entry name" value="PAS domain"/>
    <property type="match status" value="1"/>
</dbReference>
<dbReference type="PROSITE" id="PS50885">
    <property type="entry name" value="HAMP"/>
    <property type="match status" value="1"/>
</dbReference>
<keyword evidence="9 17" id="KW-0418">Kinase</keyword>
<evidence type="ECO:0000256" key="1">
    <source>
        <dbReference type="ARBA" id="ARBA00000085"/>
    </source>
</evidence>
<evidence type="ECO:0000256" key="10">
    <source>
        <dbReference type="ARBA" id="ARBA00022840"/>
    </source>
</evidence>